<dbReference type="AlphaFoldDB" id="A0A9N7RMA9"/>
<keyword evidence="1" id="KW-0863">Zinc-finger</keyword>
<dbReference type="OrthoDB" id="837291at2759"/>
<dbReference type="InterPro" id="IPR013087">
    <property type="entry name" value="Znf_C2H2_type"/>
</dbReference>
<accession>A0A9N7RMA9</accession>
<dbReference type="GO" id="GO:0008270">
    <property type="term" value="F:zinc ion binding"/>
    <property type="evidence" value="ECO:0007669"/>
    <property type="project" value="UniProtKB-KW"/>
</dbReference>
<dbReference type="GO" id="GO:0010090">
    <property type="term" value="P:trichome morphogenesis"/>
    <property type="evidence" value="ECO:0007669"/>
    <property type="project" value="InterPro"/>
</dbReference>
<keyword evidence="1" id="KW-0479">Metal-binding</keyword>
<dbReference type="InterPro" id="IPR044299">
    <property type="entry name" value="GIS3/ZFP5/ZFP6"/>
</dbReference>
<dbReference type="PANTHER" id="PTHR46353:SF23">
    <property type="entry name" value="C2H2 ZINC FINGER-CONTAINING PROTEIN-RELATED"/>
    <property type="match status" value="1"/>
</dbReference>
<protein>
    <submittedName>
        <fullName evidence="3">Zinc finger protein 7</fullName>
    </submittedName>
</protein>
<evidence type="ECO:0000313" key="4">
    <source>
        <dbReference type="Proteomes" id="UP001153555"/>
    </source>
</evidence>
<evidence type="ECO:0000259" key="2">
    <source>
        <dbReference type="PROSITE" id="PS50157"/>
    </source>
</evidence>
<keyword evidence="1" id="KW-0862">Zinc</keyword>
<keyword evidence="4" id="KW-1185">Reference proteome</keyword>
<proteinExistence type="predicted"/>
<dbReference type="SUPFAM" id="SSF57667">
    <property type="entry name" value="beta-beta-alpha zinc fingers"/>
    <property type="match status" value="1"/>
</dbReference>
<organism evidence="3 4">
    <name type="scientific">Striga hermonthica</name>
    <name type="common">Purple witchweed</name>
    <name type="synonym">Buchnera hermonthica</name>
    <dbReference type="NCBI Taxonomy" id="68872"/>
    <lineage>
        <taxon>Eukaryota</taxon>
        <taxon>Viridiplantae</taxon>
        <taxon>Streptophyta</taxon>
        <taxon>Embryophyta</taxon>
        <taxon>Tracheophyta</taxon>
        <taxon>Spermatophyta</taxon>
        <taxon>Magnoliopsida</taxon>
        <taxon>eudicotyledons</taxon>
        <taxon>Gunneridae</taxon>
        <taxon>Pentapetalae</taxon>
        <taxon>asterids</taxon>
        <taxon>lamiids</taxon>
        <taxon>Lamiales</taxon>
        <taxon>Orobanchaceae</taxon>
        <taxon>Buchnereae</taxon>
        <taxon>Striga</taxon>
    </lineage>
</organism>
<evidence type="ECO:0000256" key="1">
    <source>
        <dbReference type="PROSITE-ProRule" id="PRU00042"/>
    </source>
</evidence>
<dbReference type="PANTHER" id="PTHR46353">
    <property type="entry name" value="ZINC FINGER PROTEIN 5"/>
    <property type="match status" value="1"/>
</dbReference>
<name>A0A9N7RMA9_STRHE</name>
<evidence type="ECO:0000313" key="3">
    <source>
        <dbReference type="EMBL" id="CAA0837495.1"/>
    </source>
</evidence>
<gene>
    <name evidence="3" type="ORF">SHERM_04458</name>
</gene>
<dbReference type="PROSITE" id="PS50157">
    <property type="entry name" value="ZINC_FINGER_C2H2_2"/>
    <property type="match status" value="1"/>
</dbReference>
<dbReference type="Proteomes" id="UP001153555">
    <property type="component" value="Unassembled WGS sequence"/>
</dbReference>
<reference evidence="3" key="1">
    <citation type="submission" date="2019-12" db="EMBL/GenBank/DDBJ databases">
        <authorList>
            <person name="Scholes J."/>
        </authorList>
    </citation>
    <scope>NUCLEOTIDE SEQUENCE</scope>
</reference>
<feature type="domain" description="C2H2-type" evidence="2">
    <location>
        <begin position="41"/>
        <end position="68"/>
    </location>
</feature>
<dbReference type="InterPro" id="IPR036236">
    <property type="entry name" value="Znf_C2H2_sf"/>
</dbReference>
<dbReference type="EMBL" id="CACSLK010030184">
    <property type="protein sequence ID" value="CAA0837495.1"/>
    <property type="molecule type" value="Genomic_DNA"/>
</dbReference>
<comment type="caution">
    <text evidence="3">The sequence shown here is derived from an EMBL/GenBank/DDBJ whole genome shotgun (WGS) entry which is preliminary data.</text>
</comment>
<sequence>MARKRKVCDFWEIQDTNEKLSLFAERKEMTRLTKIVEAWEFTCSFCFKKFPSAQAMGGHQNAHKHERMEERRLYVRDPIAYRKRAYIKAMKEAHSTGGPPKPLSAVPNNKNYFCQPLKTEDENPSVVVLKELSLVDCLGVKGNGRVEIRVDGFGLDLEKKVDLTLKL</sequence>
<dbReference type="PROSITE" id="PS00028">
    <property type="entry name" value="ZINC_FINGER_C2H2_1"/>
    <property type="match status" value="1"/>
</dbReference>